<dbReference type="Proteomes" id="UP001498476">
    <property type="component" value="Unassembled WGS sequence"/>
</dbReference>
<feature type="domain" description="3-beta hydroxysteroid dehydrogenase/isomerase" evidence="1">
    <location>
        <begin position="6"/>
        <end position="107"/>
    </location>
</feature>
<name>A0ABR1GUP3_9HYPO</name>
<evidence type="ECO:0000259" key="1">
    <source>
        <dbReference type="Pfam" id="PF01073"/>
    </source>
</evidence>
<protein>
    <recommendedName>
        <fullName evidence="1">3-beta hydroxysteroid dehydrogenase/isomerase domain-containing protein</fullName>
    </recommendedName>
</protein>
<proteinExistence type="predicted"/>
<organism evidence="2 3">
    <name type="scientific">Neonectria punicea</name>
    <dbReference type="NCBI Taxonomy" id="979145"/>
    <lineage>
        <taxon>Eukaryota</taxon>
        <taxon>Fungi</taxon>
        <taxon>Dikarya</taxon>
        <taxon>Ascomycota</taxon>
        <taxon>Pezizomycotina</taxon>
        <taxon>Sordariomycetes</taxon>
        <taxon>Hypocreomycetidae</taxon>
        <taxon>Hypocreales</taxon>
        <taxon>Nectriaceae</taxon>
        <taxon>Neonectria</taxon>
    </lineage>
</organism>
<gene>
    <name evidence="2" type="ORF">QQX98_008562</name>
</gene>
<comment type="caution">
    <text evidence="2">The sequence shown here is derived from an EMBL/GenBank/DDBJ whole genome shotgun (WGS) entry which is preliminary data.</text>
</comment>
<dbReference type="Gene3D" id="3.40.50.720">
    <property type="entry name" value="NAD(P)-binding Rossmann-like Domain"/>
    <property type="match status" value="1"/>
</dbReference>
<dbReference type="InterPro" id="IPR051783">
    <property type="entry name" value="NAD(P)-dependent_oxidoreduct"/>
</dbReference>
<dbReference type="SUPFAM" id="SSF51735">
    <property type="entry name" value="NAD(P)-binding Rossmann-fold domains"/>
    <property type="match status" value="1"/>
</dbReference>
<evidence type="ECO:0000313" key="3">
    <source>
        <dbReference type="Proteomes" id="UP001498476"/>
    </source>
</evidence>
<dbReference type="EMBL" id="JAZAVJ010000157">
    <property type="protein sequence ID" value="KAK7409252.1"/>
    <property type="molecule type" value="Genomic_DNA"/>
</dbReference>
<evidence type="ECO:0000313" key="2">
    <source>
        <dbReference type="EMBL" id="KAK7409252.1"/>
    </source>
</evidence>
<dbReference type="PANTHER" id="PTHR48079:SF6">
    <property type="entry name" value="NAD(P)-BINDING DOMAIN-CONTAINING PROTEIN-RELATED"/>
    <property type="match status" value="1"/>
</dbReference>
<dbReference type="PANTHER" id="PTHR48079">
    <property type="entry name" value="PROTEIN YEEZ"/>
    <property type="match status" value="1"/>
</dbReference>
<accession>A0ABR1GUP3</accession>
<dbReference type="InterPro" id="IPR036291">
    <property type="entry name" value="NAD(P)-bd_dom_sf"/>
</dbReference>
<dbReference type="InterPro" id="IPR002225">
    <property type="entry name" value="3Beta_OHSteriod_DH/Estase"/>
</dbReference>
<keyword evidence="3" id="KW-1185">Reference proteome</keyword>
<sequence>MAQNILITGAAGFIGGSLLADLLFRNDGPIKTAKLFAAVRSQEQVQSLSKLGVGVVEVDLLDKQSVEDAIIGNKIDLVLHTAGAVDSRMASNIIDALGQRRRVNGTKTYYIHSSVMTMFSEEGGWPYGEVKDTDAILEKEKEIQQPNPVRHINILVAEQGKAQDVVTFNVAVPMVYGRGTGEWRKLSVNIPASVRTSIKLKTVHKFDKDASPPAVHISDLTELYVLLLENVLQDKPITSCENGYYFAMAHRSPWGKVMTGLAKGLHSRELVETPEVHVWPSHEEGADSLGFPRLYIRGIAMSSGDMVPVNAYKLGWKPKWDEERFLGSIDDEIQAVQELDTVKMSLFDSLIASTDK</sequence>
<reference evidence="2 3" key="1">
    <citation type="journal article" date="2025" name="Microbiol. Resour. Announc.">
        <title>Draft genome sequences for Neonectria magnoliae and Neonectria punicea, canker pathogens of Liriodendron tulipifera and Acer saccharum in West Virginia.</title>
        <authorList>
            <person name="Petronek H.M."/>
            <person name="Kasson M.T."/>
            <person name="Metheny A.M."/>
            <person name="Stauder C.M."/>
            <person name="Lovett B."/>
            <person name="Lynch S.C."/>
            <person name="Garnas J.R."/>
            <person name="Kasson L.R."/>
            <person name="Stajich J.E."/>
        </authorList>
    </citation>
    <scope>NUCLEOTIDE SEQUENCE [LARGE SCALE GENOMIC DNA]</scope>
    <source>
        <strain evidence="2 3">NRRL 64653</strain>
    </source>
</reference>
<dbReference type="Pfam" id="PF01073">
    <property type="entry name" value="3Beta_HSD"/>
    <property type="match status" value="1"/>
</dbReference>